<dbReference type="KEGG" id="toy:FO059_02825"/>
<dbReference type="EMBL" id="CP041765">
    <property type="protein sequence ID" value="QDQ96470.1"/>
    <property type="molecule type" value="Genomic_DNA"/>
</dbReference>
<feature type="domain" description="Low molecular weight antigen MTB12-like C-terminal" evidence="5">
    <location>
        <begin position="186"/>
        <end position="296"/>
    </location>
</feature>
<accession>A0A516X0B7</accession>
<dbReference type="OrthoDB" id="4375957at2"/>
<sequence length="301" mass="29850">MSGRVGDGDGFGDEGHFIVDEGAQRNPHALNWPTVLASAGVAAVVASLILSIGIVGMHRDDSAAAAQPAVVRVVADPGTGIQADGAAGAGVEAADPPASGAPPVDGGPAPIPGATAAAPATGTGAAGVSPAPPAPADAQAPPAAAPQEQSTETPQGHAAEPQDPAEPTAWAPSSPLPPDFAVSAAEPTLADLNNLVYFITATAASDEAKARNIEAGMGGVIVPKTVYNLGLFRAPRGWSRVTGPVQRQGDRITVQLHSLSAGMPGVDMPIEFVRQGGVWKLASSSLCAGVRTVGLPVYCNG</sequence>
<keyword evidence="1" id="KW-0732">Signal</keyword>
<dbReference type="Proteomes" id="UP000317344">
    <property type="component" value="Chromosome"/>
</dbReference>
<feature type="compositionally biased region" description="Low complexity" evidence="3">
    <location>
        <begin position="106"/>
        <end position="129"/>
    </location>
</feature>
<evidence type="ECO:0000256" key="4">
    <source>
        <dbReference type="SAM" id="Phobius"/>
    </source>
</evidence>
<keyword evidence="4" id="KW-1133">Transmembrane helix</keyword>
<evidence type="ECO:0000256" key="2">
    <source>
        <dbReference type="ARBA" id="ARBA00093774"/>
    </source>
</evidence>
<keyword evidence="7" id="KW-1185">Reference proteome</keyword>
<name>A0A516X0B7_9ACTN</name>
<keyword evidence="4" id="KW-0812">Transmembrane</keyword>
<dbReference type="RefSeq" id="WP_143906189.1">
    <property type="nucleotide sequence ID" value="NZ_CP041765.1"/>
</dbReference>
<evidence type="ECO:0000256" key="1">
    <source>
        <dbReference type="ARBA" id="ARBA00022729"/>
    </source>
</evidence>
<feature type="transmembrane region" description="Helical" evidence="4">
    <location>
        <begin position="35"/>
        <end position="55"/>
    </location>
</feature>
<evidence type="ECO:0000313" key="7">
    <source>
        <dbReference type="Proteomes" id="UP000317344"/>
    </source>
</evidence>
<protein>
    <recommendedName>
        <fullName evidence="5">Low molecular weight antigen MTB12-like C-terminal domain-containing protein</fullName>
    </recommendedName>
</protein>
<feature type="compositionally biased region" description="Low complexity" evidence="3">
    <location>
        <begin position="136"/>
        <end position="146"/>
    </location>
</feature>
<evidence type="ECO:0000313" key="6">
    <source>
        <dbReference type="EMBL" id="QDQ96470.1"/>
    </source>
</evidence>
<gene>
    <name evidence="6" type="ORF">FO059_02825</name>
</gene>
<proteinExistence type="inferred from homology"/>
<reference evidence="6 7" key="2">
    <citation type="submission" date="2019-07" db="EMBL/GenBank/DDBJ databases">
        <authorList>
            <person name="Huang Y."/>
        </authorList>
    </citation>
    <scope>NUCLEOTIDE SEQUENCE [LARGE SCALE GENOMIC DNA]</scope>
    <source>
        <strain evidence="6 7">HY188</strain>
    </source>
</reference>
<keyword evidence="4" id="KW-0472">Membrane</keyword>
<evidence type="ECO:0000256" key="3">
    <source>
        <dbReference type="SAM" id="MobiDB-lite"/>
    </source>
</evidence>
<evidence type="ECO:0000259" key="5">
    <source>
        <dbReference type="Pfam" id="PF26580"/>
    </source>
</evidence>
<feature type="region of interest" description="Disordered" evidence="3">
    <location>
        <begin position="84"/>
        <end position="179"/>
    </location>
</feature>
<reference evidence="6 7" key="1">
    <citation type="submission" date="2019-07" db="EMBL/GenBank/DDBJ databases">
        <title>Tomitella cavernea sp. nov., an actinomycete isolated from soil.</title>
        <authorList>
            <person name="Cheng J."/>
        </authorList>
    </citation>
    <scope>NUCLEOTIDE SEQUENCE [LARGE SCALE GENOMIC DNA]</scope>
    <source>
        <strain evidence="6 7">HY188</strain>
    </source>
</reference>
<dbReference type="InterPro" id="IPR058644">
    <property type="entry name" value="Mtb12-like_C"/>
</dbReference>
<dbReference type="Pfam" id="PF26580">
    <property type="entry name" value="Mtb12_C"/>
    <property type="match status" value="1"/>
</dbReference>
<comment type="similarity">
    <text evidence="2">Belongs to the MTB12 family.</text>
</comment>
<dbReference type="AlphaFoldDB" id="A0A516X0B7"/>
<feature type="compositionally biased region" description="Low complexity" evidence="3">
    <location>
        <begin position="84"/>
        <end position="98"/>
    </location>
</feature>
<organism evidence="6 7">
    <name type="scientific">Tomitella fengzijianii</name>
    <dbReference type="NCBI Taxonomy" id="2597660"/>
    <lineage>
        <taxon>Bacteria</taxon>
        <taxon>Bacillati</taxon>
        <taxon>Actinomycetota</taxon>
        <taxon>Actinomycetes</taxon>
        <taxon>Mycobacteriales</taxon>
        <taxon>Tomitella</taxon>
    </lineage>
</organism>